<dbReference type="AlphaFoldDB" id="A0AAD1Z5G3"/>
<sequence>MDGSVKKLPGFSRPKVAAYPFHPISPLILNKSSGGTKGPLAAAATVISPSFKSNFILAFRSDAPVTKEEETSALEEAQSSVSFSSRQPTFLGSLNSVFFCSSRLDKHDADFQPSLSNLVVILNNNCHSCTMMLGVCQ</sequence>
<evidence type="ECO:0000313" key="1">
    <source>
        <dbReference type="EMBL" id="CAI9763561.1"/>
    </source>
</evidence>
<keyword evidence="2" id="KW-1185">Reference proteome</keyword>
<protein>
    <submittedName>
        <fullName evidence="1">Uncharacterized protein</fullName>
    </submittedName>
</protein>
<organism evidence="1 2">
    <name type="scientific">Fraxinus pennsylvanica</name>
    <dbReference type="NCBI Taxonomy" id="56036"/>
    <lineage>
        <taxon>Eukaryota</taxon>
        <taxon>Viridiplantae</taxon>
        <taxon>Streptophyta</taxon>
        <taxon>Embryophyta</taxon>
        <taxon>Tracheophyta</taxon>
        <taxon>Spermatophyta</taxon>
        <taxon>Magnoliopsida</taxon>
        <taxon>eudicotyledons</taxon>
        <taxon>Gunneridae</taxon>
        <taxon>Pentapetalae</taxon>
        <taxon>asterids</taxon>
        <taxon>lamiids</taxon>
        <taxon>Lamiales</taxon>
        <taxon>Oleaceae</taxon>
        <taxon>Oleeae</taxon>
        <taxon>Fraxinus</taxon>
    </lineage>
</organism>
<dbReference type="Proteomes" id="UP000834106">
    <property type="component" value="Chromosome 6"/>
</dbReference>
<reference evidence="1" key="1">
    <citation type="submission" date="2023-05" db="EMBL/GenBank/DDBJ databases">
        <authorList>
            <person name="Huff M."/>
        </authorList>
    </citation>
    <scope>NUCLEOTIDE SEQUENCE</scope>
</reference>
<evidence type="ECO:0000313" key="2">
    <source>
        <dbReference type="Proteomes" id="UP000834106"/>
    </source>
</evidence>
<accession>A0AAD1Z5G3</accession>
<proteinExistence type="predicted"/>
<name>A0AAD1Z5G3_9LAMI</name>
<dbReference type="EMBL" id="OU503041">
    <property type="protein sequence ID" value="CAI9763561.1"/>
    <property type="molecule type" value="Genomic_DNA"/>
</dbReference>
<gene>
    <name evidence="1" type="ORF">FPE_LOCUS10991</name>
</gene>